<name>A0A8J4T7T2_9TREM</name>
<gene>
    <name evidence="2" type="ORF">PHET_07464</name>
</gene>
<comment type="caution">
    <text evidence="2">The sequence shown here is derived from an EMBL/GenBank/DDBJ whole genome shotgun (WGS) entry which is preliminary data.</text>
</comment>
<feature type="compositionally biased region" description="Basic and acidic residues" evidence="1">
    <location>
        <begin position="106"/>
        <end position="117"/>
    </location>
</feature>
<feature type="region of interest" description="Disordered" evidence="1">
    <location>
        <begin position="103"/>
        <end position="139"/>
    </location>
</feature>
<dbReference type="Proteomes" id="UP000748531">
    <property type="component" value="Unassembled WGS sequence"/>
</dbReference>
<accession>A0A8J4T7T2</accession>
<dbReference type="OrthoDB" id="6259129at2759"/>
<keyword evidence="3" id="KW-1185">Reference proteome</keyword>
<proteinExistence type="predicted"/>
<reference evidence="2" key="1">
    <citation type="submission" date="2019-05" db="EMBL/GenBank/DDBJ databases">
        <title>Annotation for the trematode Paragonimus heterotremus.</title>
        <authorList>
            <person name="Choi Y.-J."/>
        </authorList>
    </citation>
    <scope>NUCLEOTIDE SEQUENCE</scope>
    <source>
        <strain evidence="2">LC</strain>
    </source>
</reference>
<evidence type="ECO:0000256" key="1">
    <source>
        <dbReference type="SAM" id="MobiDB-lite"/>
    </source>
</evidence>
<evidence type="ECO:0000313" key="3">
    <source>
        <dbReference type="Proteomes" id="UP000748531"/>
    </source>
</evidence>
<dbReference type="AlphaFoldDB" id="A0A8J4T7T2"/>
<sequence>MPLCKILLAKLFAINPMGDSPKESGLTDLPENVTTFFIGENVPTKEIPAHIRERLEAKKGPKLNYAERQKKRDLRMQEINEERRRKLHEHHEKVSRLVAQKKLKKQLQDERLAKDRMNTVSLDLPAISPNHDGNTRASG</sequence>
<dbReference type="EMBL" id="LUCH01004002">
    <property type="protein sequence ID" value="KAF5399499.1"/>
    <property type="molecule type" value="Genomic_DNA"/>
</dbReference>
<protein>
    <submittedName>
        <fullName evidence="2">Uncharacterized protein</fullName>
    </submittedName>
</protein>
<organism evidence="2 3">
    <name type="scientific">Paragonimus heterotremus</name>
    <dbReference type="NCBI Taxonomy" id="100268"/>
    <lineage>
        <taxon>Eukaryota</taxon>
        <taxon>Metazoa</taxon>
        <taxon>Spiralia</taxon>
        <taxon>Lophotrochozoa</taxon>
        <taxon>Platyhelminthes</taxon>
        <taxon>Trematoda</taxon>
        <taxon>Digenea</taxon>
        <taxon>Plagiorchiida</taxon>
        <taxon>Troglotremata</taxon>
        <taxon>Troglotrematidae</taxon>
        <taxon>Paragonimus</taxon>
    </lineage>
</organism>
<evidence type="ECO:0000313" key="2">
    <source>
        <dbReference type="EMBL" id="KAF5399499.1"/>
    </source>
</evidence>